<evidence type="ECO:0000313" key="1">
    <source>
        <dbReference type="EMBL" id="KOB70203.1"/>
    </source>
</evidence>
<sequence length="269" mass="29657">MEIKAVPKETLSIIPKYDGEENLLNLFISKCEYVVNGSKAPGNAAQDLYLFHVVSSKLTGRAATLLSDHPNIKSYEQLKDLLTQHFGDPRSEECIAIELETLKLKQGETYIQFCHRIQNVRSSLFAKVNRLTDEGIKAAKMIVYNNTALNVFLYNLPEDMIRIVRLKGCSNLENALSIVTEEVNFKFQYDAKNKILKQTPSQPPISQNSQNALRPLPAAQDNTITINDRSGVNVDIVVEASPPLTLHADVAVGEPNAAICHVGAGLGAL</sequence>
<organism evidence="1 2">
    <name type="scientific">Operophtera brumata</name>
    <name type="common">Winter moth</name>
    <name type="synonym">Phalaena brumata</name>
    <dbReference type="NCBI Taxonomy" id="104452"/>
    <lineage>
        <taxon>Eukaryota</taxon>
        <taxon>Metazoa</taxon>
        <taxon>Ecdysozoa</taxon>
        <taxon>Arthropoda</taxon>
        <taxon>Hexapoda</taxon>
        <taxon>Insecta</taxon>
        <taxon>Pterygota</taxon>
        <taxon>Neoptera</taxon>
        <taxon>Endopterygota</taxon>
        <taxon>Lepidoptera</taxon>
        <taxon>Glossata</taxon>
        <taxon>Ditrysia</taxon>
        <taxon>Geometroidea</taxon>
        <taxon>Geometridae</taxon>
        <taxon>Larentiinae</taxon>
        <taxon>Operophtera</taxon>
    </lineage>
</organism>
<dbReference type="EMBL" id="JTDY01003071">
    <property type="protein sequence ID" value="KOB70203.1"/>
    <property type="molecule type" value="Genomic_DNA"/>
</dbReference>
<gene>
    <name evidence="1" type="ORF">OBRU01_15708</name>
</gene>
<reference evidence="1 2" key="1">
    <citation type="journal article" date="2015" name="Genome Biol. Evol.">
        <title>The genome of winter moth (Operophtera brumata) provides a genomic perspective on sexual dimorphism and phenology.</title>
        <authorList>
            <person name="Derks M.F."/>
            <person name="Smit S."/>
            <person name="Salis L."/>
            <person name="Schijlen E."/>
            <person name="Bossers A."/>
            <person name="Mateman C."/>
            <person name="Pijl A.S."/>
            <person name="de Ridder D."/>
            <person name="Groenen M.A."/>
            <person name="Visser M.E."/>
            <person name="Megens H.J."/>
        </authorList>
    </citation>
    <scope>NUCLEOTIDE SEQUENCE [LARGE SCALE GENOMIC DNA]</scope>
    <source>
        <strain evidence="1">WM2013NL</strain>
        <tissue evidence="1">Head and thorax</tissue>
    </source>
</reference>
<proteinExistence type="predicted"/>
<accession>A0A0L7L400</accession>
<dbReference type="Proteomes" id="UP000037510">
    <property type="component" value="Unassembled WGS sequence"/>
</dbReference>
<protein>
    <submittedName>
        <fullName evidence="1">Cytadhesion</fullName>
    </submittedName>
</protein>
<name>A0A0L7L400_OPEBR</name>
<evidence type="ECO:0000313" key="2">
    <source>
        <dbReference type="Proteomes" id="UP000037510"/>
    </source>
</evidence>
<keyword evidence="2" id="KW-1185">Reference proteome</keyword>
<comment type="caution">
    <text evidence="1">The sequence shown here is derived from an EMBL/GenBank/DDBJ whole genome shotgun (WGS) entry which is preliminary data.</text>
</comment>
<dbReference type="STRING" id="104452.A0A0L7L400"/>
<dbReference type="AlphaFoldDB" id="A0A0L7L400"/>